<keyword evidence="2" id="KW-0472">Membrane</keyword>
<evidence type="ECO:0000313" key="4">
    <source>
        <dbReference type="EMBL" id="KAK4097860.1"/>
    </source>
</evidence>
<evidence type="ECO:0000256" key="3">
    <source>
        <dbReference type="SAM" id="SignalP"/>
    </source>
</evidence>
<feature type="transmembrane region" description="Helical" evidence="2">
    <location>
        <begin position="279"/>
        <end position="303"/>
    </location>
</feature>
<evidence type="ECO:0000256" key="2">
    <source>
        <dbReference type="SAM" id="Phobius"/>
    </source>
</evidence>
<feature type="signal peptide" evidence="3">
    <location>
        <begin position="1"/>
        <end position="18"/>
    </location>
</feature>
<keyword evidence="5" id="KW-1185">Reference proteome</keyword>
<keyword evidence="3" id="KW-0732">Signal</keyword>
<keyword evidence="2" id="KW-1133">Transmembrane helix</keyword>
<gene>
    <name evidence="4" type="ORF">N658DRAFT_526703</name>
</gene>
<dbReference type="AlphaFoldDB" id="A0AAN6PTV5"/>
<proteinExistence type="predicted"/>
<feature type="compositionally biased region" description="Low complexity" evidence="1">
    <location>
        <begin position="230"/>
        <end position="247"/>
    </location>
</feature>
<comment type="caution">
    <text evidence="4">The sequence shown here is derived from an EMBL/GenBank/DDBJ whole genome shotgun (WGS) entry which is preliminary data.</text>
</comment>
<feature type="region of interest" description="Disordered" evidence="1">
    <location>
        <begin position="138"/>
        <end position="195"/>
    </location>
</feature>
<feature type="compositionally biased region" description="Polar residues" evidence="1">
    <location>
        <begin position="248"/>
        <end position="261"/>
    </location>
</feature>
<name>A0AAN6PTV5_9PEZI</name>
<reference evidence="4" key="1">
    <citation type="journal article" date="2023" name="Mol. Phylogenet. Evol.">
        <title>Genome-scale phylogeny and comparative genomics of the fungal order Sordariales.</title>
        <authorList>
            <person name="Hensen N."/>
            <person name="Bonometti L."/>
            <person name="Westerberg I."/>
            <person name="Brannstrom I.O."/>
            <person name="Guillou S."/>
            <person name="Cros-Aarteil S."/>
            <person name="Calhoun S."/>
            <person name="Haridas S."/>
            <person name="Kuo A."/>
            <person name="Mondo S."/>
            <person name="Pangilinan J."/>
            <person name="Riley R."/>
            <person name="LaButti K."/>
            <person name="Andreopoulos B."/>
            <person name="Lipzen A."/>
            <person name="Chen C."/>
            <person name="Yan M."/>
            <person name="Daum C."/>
            <person name="Ng V."/>
            <person name="Clum A."/>
            <person name="Steindorff A."/>
            <person name="Ohm R.A."/>
            <person name="Martin F."/>
            <person name="Silar P."/>
            <person name="Natvig D.O."/>
            <person name="Lalanne C."/>
            <person name="Gautier V."/>
            <person name="Ament-Velasquez S.L."/>
            <person name="Kruys A."/>
            <person name="Hutchinson M.I."/>
            <person name="Powell A.J."/>
            <person name="Barry K."/>
            <person name="Miller A.N."/>
            <person name="Grigoriev I.V."/>
            <person name="Debuchy R."/>
            <person name="Gladieux P."/>
            <person name="Hiltunen Thoren M."/>
            <person name="Johannesson H."/>
        </authorList>
    </citation>
    <scope>NUCLEOTIDE SEQUENCE</scope>
    <source>
        <strain evidence="4">CBS 757.83</strain>
    </source>
</reference>
<evidence type="ECO:0000256" key="1">
    <source>
        <dbReference type="SAM" id="MobiDB-lite"/>
    </source>
</evidence>
<dbReference type="Proteomes" id="UP001305647">
    <property type="component" value="Unassembled WGS sequence"/>
</dbReference>
<keyword evidence="2" id="KW-0812">Transmembrane</keyword>
<dbReference type="EMBL" id="MU863666">
    <property type="protein sequence ID" value="KAK4097860.1"/>
    <property type="molecule type" value="Genomic_DNA"/>
</dbReference>
<sequence length="304" mass="31541">MRNYKTVAVLPLLAFVSAQEYQFFSWNTPRANQVDDGLHRRQSPPPGYHPEFGTCGSGTTCENACGPNWTSCQASTDLSLFCYNKVELNQTCCENGSGRACDSGYYCAWQEFGGKVWCCENGQSLEECGIPQSTASSATSSATSSTSSATSSTSSDTSSSETSSTTSDSSISGSTSITGTSTTSGTSSDPESTSQCPLSTVTFSTTITFVSATNIPAVTVTVTADCGGCSSSTSESSSLSWTSGSTSVPETITDPPSTSSKPPIRPTFNTTTTRPTSSIVTAGAAGFAVFPLNLALLLLSLLWI</sequence>
<feature type="chain" id="PRO_5042884661" evidence="3">
    <location>
        <begin position="19"/>
        <end position="304"/>
    </location>
</feature>
<accession>A0AAN6PTV5</accession>
<protein>
    <submittedName>
        <fullName evidence="4">Uncharacterized protein</fullName>
    </submittedName>
</protein>
<evidence type="ECO:0000313" key="5">
    <source>
        <dbReference type="Proteomes" id="UP001305647"/>
    </source>
</evidence>
<organism evidence="4 5">
    <name type="scientific">Parathielavia hyrcaniae</name>
    <dbReference type="NCBI Taxonomy" id="113614"/>
    <lineage>
        <taxon>Eukaryota</taxon>
        <taxon>Fungi</taxon>
        <taxon>Dikarya</taxon>
        <taxon>Ascomycota</taxon>
        <taxon>Pezizomycotina</taxon>
        <taxon>Sordariomycetes</taxon>
        <taxon>Sordariomycetidae</taxon>
        <taxon>Sordariales</taxon>
        <taxon>Chaetomiaceae</taxon>
        <taxon>Parathielavia</taxon>
    </lineage>
</organism>
<reference evidence="4" key="2">
    <citation type="submission" date="2023-05" db="EMBL/GenBank/DDBJ databases">
        <authorList>
            <consortium name="Lawrence Berkeley National Laboratory"/>
            <person name="Steindorff A."/>
            <person name="Hensen N."/>
            <person name="Bonometti L."/>
            <person name="Westerberg I."/>
            <person name="Brannstrom I.O."/>
            <person name="Guillou S."/>
            <person name="Cros-Aarteil S."/>
            <person name="Calhoun S."/>
            <person name="Haridas S."/>
            <person name="Kuo A."/>
            <person name="Mondo S."/>
            <person name="Pangilinan J."/>
            <person name="Riley R."/>
            <person name="Labutti K."/>
            <person name="Andreopoulos B."/>
            <person name="Lipzen A."/>
            <person name="Chen C."/>
            <person name="Yanf M."/>
            <person name="Daum C."/>
            <person name="Ng V."/>
            <person name="Clum A."/>
            <person name="Ohm R."/>
            <person name="Martin F."/>
            <person name="Silar P."/>
            <person name="Natvig D."/>
            <person name="Lalanne C."/>
            <person name="Gautier V."/>
            <person name="Ament-Velasquez S.L."/>
            <person name="Kruys A."/>
            <person name="Hutchinson M.I."/>
            <person name="Powell A.J."/>
            <person name="Barry K."/>
            <person name="Miller A.N."/>
            <person name="Grigoriev I.V."/>
            <person name="Debuchy R."/>
            <person name="Gladieux P."/>
            <person name="Thoren M.H."/>
            <person name="Johannesson H."/>
        </authorList>
    </citation>
    <scope>NUCLEOTIDE SEQUENCE</scope>
    <source>
        <strain evidence="4">CBS 757.83</strain>
    </source>
</reference>
<feature type="region of interest" description="Disordered" evidence="1">
    <location>
        <begin position="229"/>
        <end position="273"/>
    </location>
</feature>